<dbReference type="Proteomes" id="UP000010792">
    <property type="component" value="Chromosome"/>
</dbReference>
<dbReference type="InterPro" id="IPR000160">
    <property type="entry name" value="GGDEF_dom"/>
</dbReference>
<dbReference type="PANTHER" id="PTHR45138">
    <property type="entry name" value="REGULATORY COMPONENTS OF SENSORY TRANSDUCTION SYSTEM"/>
    <property type="match status" value="1"/>
</dbReference>
<dbReference type="InterPro" id="IPR029787">
    <property type="entry name" value="Nucleotide_cyclase"/>
</dbReference>
<sequence>MTTTAQKAQANDVVGQIIYALRAMGVAPIPRNYQLFYEAYIGSNTSLTQQLAALGSSATQEELDAISSQYLGTGQVEVIERAHGKLLVELENLLRLLRREQQSMESYTKLLGETATRINSKANFSNDIIRNAIALLTSATTDTMAHGERTADTVAEHSIEMDQVRKELDEYKRIANTDSLTRLSNRRAFDDKLASIFDSTGNLKVTALVLADIDNFKNINDNFGHPVGDKILATVASVIRANVRKDLFVARTGGEEFAVIVEGNTADEVMLICERVRCALETRSFRNSRSGVQYGPITISLGYSMAAQAENPNQLYANADAALYHAKHNGRNRTVFFDEVMRRDYAAKNWLIYRN</sequence>
<dbReference type="EC" id="2.7.7.65" evidence="1"/>
<dbReference type="SUPFAM" id="SSF55073">
    <property type="entry name" value="Nucleotide cyclase"/>
    <property type="match status" value="1"/>
</dbReference>
<evidence type="ECO:0000313" key="5">
    <source>
        <dbReference type="Proteomes" id="UP000010792"/>
    </source>
</evidence>
<proteinExistence type="predicted"/>
<dbReference type="EMBL" id="FO082820">
    <property type="protein sequence ID" value="CCF19637.1"/>
    <property type="molecule type" value="Genomic_DNA"/>
</dbReference>
<dbReference type="NCBIfam" id="TIGR00254">
    <property type="entry name" value="GGDEF"/>
    <property type="match status" value="1"/>
</dbReference>
<organism evidence="4 5">
    <name type="scientific">Pseudorhizobium banfieldiae</name>
    <dbReference type="NCBI Taxonomy" id="1125847"/>
    <lineage>
        <taxon>Bacteria</taxon>
        <taxon>Pseudomonadati</taxon>
        <taxon>Pseudomonadota</taxon>
        <taxon>Alphaproteobacteria</taxon>
        <taxon>Hyphomicrobiales</taxon>
        <taxon>Rhizobiaceae</taxon>
        <taxon>Rhizobium/Agrobacterium group</taxon>
        <taxon>Pseudorhizobium</taxon>
    </lineage>
</organism>
<keyword evidence="5" id="KW-1185">Reference proteome</keyword>
<dbReference type="SMART" id="SM00267">
    <property type="entry name" value="GGDEF"/>
    <property type="match status" value="1"/>
</dbReference>
<dbReference type="GO" id="GO:0052621">
    <property type="term" value="F:diguanylate cyclase activity"/>
    <property type="evidence" value="ECO:0007669"/>
    <property type="project" value="UniProtKB-EC"/>
</dbReference>
<reference evidence="4 5" key="1">
    <citation type="journal article" date="2013" name="Genome Biol. Evol.">
        <title>Life in an arsenic-containing gold mine: genome and physiology of the autotrophic arsenite-oxidizing bacterium rhizobium sp. NT-26.</title>
        <authorList>
            <person name="Andres J."/>
            <person name="Arsene-Ploetze F."/>
            <person name="Barbe V."/>
            <person name="Brochier-Armanet C."/>
            <person name="Cleiss-Arnold J."/>
            <person name="Coppee J.Y."/>
            <person name="Dillies M.A."/>
            <person name="Geist"/>
            <person name="L"/>
            <person name="Joublin A."/>
            <person name="Koechler S."/>
            <person name="Lassalle F."/>
            <person name="Marchal M."/>
            <person name="Medigue C."/>
            <person name="Muller D."/>
            <person name="Nesme X."/>
            <person name="Plewniak F."/>
            <person name="Proux C."/>
            <person name="Ramirez-Bahena M.H."/>
            <person name="Schenowitz C."/>
            <person name="Sismeiro O."/>
            <person name="Vallenet D."/>
            <person name="Santini J.M."/>
            <person name="Bertin P.N."/>
        </authorList>
    </citation>
    <scope>NUCLEOTIDE SEQUENCE [LARGE SCALE GENOMIC DNA]</scope>
    <source>
        <strain evidence="4 5">NT-26</strain>
    </source>
</reference>
<evidence type="ECO:0000256" key="2">
    <source>
        <dbReference type="ARBA" id="ARBA00034247"/>
    </source>
</evidence>
<dbReference type="OrthoDB" id="9812260at2"/>
<dbReference type="PROSITE" id="PS50887">
    <property type="entry name" value="GGDEF"/>
    <property type="match status" value="1"/>
</dbReference>
<dbReference type="CDD" id="cd01949">
    <property type="entry name" value="GGDEF"/>
    <property type="match status" value="1"/>
</dbReference>
<feature type="domain" description="GGDEF" evidence="3">
    <location>
        <begin position="204"/>
        <end position="339"/>
    </location>
</feature>
<comment type="catalytic activity">
    <reaction evidence="2">
        <text>2 GTP = 3',3'-c-di-GMP + 2 diphosphate</text>
        <dbReference type="Rhea" id="RHEA:24898"/>
        <dbReference type="ChEBI" id="CHEBI:33019"/>
        <dbReference type="ChEBI" id="CHEBI:37565"/>
        <dbReference type="ChEBI" id="CHEBI:58805"/>
        <dbReference type="EC" id="2.7.7.65"/>
    </reaction>
</comment>
<protein>
    <recommendedName>
        <fullName evidence="1">diguanylate cyclase</fullName>
        <ecNumber evidence="1">2.7.7.65</ecNumber>
    </recommendedName>
</protein>
<gene>
    <name evidence="4" type="ORF">NT26_1913</name>
</gene>
<accession>L0NH81</accession>
<dbReference type="Gene3D" id="3.30.70.270">
    <property type="match status" value="1"/>
</dbReference>
<dbReference type="FunFam" id="3.30.70.270:FF:000001">
    <property type="entry name" value="Diguanylate cyclase domain protein"/>
    <property type="match status" value="1"/>
</dbReference>
<evidence type="ECO:0000313" key="4">
    <source>
        <dbReference type="EMBL" id="CCF19637.1"/>
    </source>
</evidence>
<evidence type="ECO:0000259" key="3">
    <source>
        <dbReference type="PROSITE" id="PS50887"/>
    </source>
</evidence>
<dbReference type="STRING" id="1125847.NT26_1913"/>
<evidence type="ECO:0000256" key="1">
    <source>
        <dbReference type="ARBA" id="ARBA00012528"/>
    </source>
</evidence>
<dbReference type="InterPro" id="IPR043128">
    <property type="entry name" value="Rev_trsase/Diguanyl_cyclase"/>
</dbReference>
<name>L0NH81_9HYPH</name>
<dbReference type="AlphaFoldDB" id="L0NH81"/>
<dbReference type="KEGG" id="rht:NT26_1913"/>
<dbReference type="InterPro" id="IPR050469">
    <property type="entry name" value="Diguanylate_Cyclase"/>
</dbReference>
<dbReference type="Pfam" id="PF00990">
    <property type="entry name" value="GGDEF"/>
    <property type="match status" value="1"/>
</dbReference>
<dbReference type="PANTHER" id="PTHR45138:SF9">
    <property type="entry name" value="DIGUANYLATE CYCLASE DGCM-RELATED"/>
    <property type="match status" value="1"/>
</dbReference>